<evidence type="ECO:0000313" key="2">
    <source>
        <dbReference type="Proteomes" id="UP000317977"/>
    </source>
</evidence>
<accession>A0A5C6EFX8</accession>
<comment type="caution">
    <text evidence="1">The sequence shown here is derived from an EMBL/GenBank/DDBJ whole genome shotgun (WGS) entry which is preliminary data.</text>
</comment>
<evidence type="ECO:0000313" key="1">
    <source>
        <dbReference type="EMBL" id="TWU46486.1"/>
    </source>
</evidence>
<gene>
    <name evidence="1" type="ORF">Poly59_54290</name>
</gene>
<dbReference type="EMBL" id="SJPX01000006">
    <property type="protein sequence ID" value="TWU46486.1"/>
    <property type="molecule type" value="Genomic_DNA"/>
</dbReference>
<dbReference type="Proteomes" id="UP000317977">
    <property type="component" value="Unassembled WGS sequence"/>
</dbReference>
<organism evidence="1 2">
    <name type="scientific">Rubripirellula reticaptiva</name>
    <dbReference type="NCBI Taxonomy" id="2528013"/>
    <lineage>
        <taxon>Bacteria</taxon>
        <taxon>Pseudomonadati</taxon>
        <taxon>Planctomycetota</taxon>
        <taxon>Planctomycetia</taxon>
        <taxon>Pirellulales</taxon>
        <taxon>Pirellulaceae</taxon>
        <taxon>Rubripirellula</taxon>
    </lineage>
</organism>
<name>A0A5C6EFX8_9BACT</name>
<sequence>MANRKHAVITMPRLEKAFEDVRNELDCLGVWNERLADVDVYLTWIGTAYGYQCYRSTGHIEIPAISMSRMSEVIFGGPRRTLRDLLRHEYGHAVADTNRGLIRSRRFRVAFGTLNNSCIDSSYSPTEHVPIMQQRIHRRTSQKCLCIS</sequence>
<reference evidence="1 2" key="1">
    <citation type="submission" date="2019-02" db="EMBL/GenBank/DDBJ databases">
        <title>Deep-cultivation of Planctomycetes and their phenomic and genomic characterization uncovers novel biology.</title>
        <authorList>
            <person name="Wiegand S."/>
            <person name="Jogler M."/>
            <person name="Boedeker C."/>
            <person name="Pinto D."/>
            <person name="Vollmers J."/>
            <person name="Rivas-Marin E."/>
            <person name="Kohn T."/>
            <person name="Peeters S.H."/>
            <person name="Heuer A."/>
            <person name="Rast P."/>
            <person name="Oberbeckmann S."/>
            <person name="Bunk B."/>
            <person name="Jeske O."/>
            <person name="Meyerdierks A."/>
            <person name="Storesund J.E."/>
            <person name="Kallscheuer N."/>
            <person name="Luecker S."/>
            <person name="Lage O.M."/>
            <person name="Pohl T."/>
            <person name="Merkel B.J."/>
            <person name="Hornburger P."/>
            <person name="Mueller R.-W."/>
            <person name="Bruemmer F."/>
            <person name="Labrenz M."/>
            <person name="Spormann A.M."/>
            <person name="Op Den Camp H."/>
            <person name="Overmann J."/>
            <person name="Amann R."/>
            <person name="Jetten M.S.M."/>
            <person name="Mascher T."/>
            <person name="Medema M.H."/>
            <person name="Devos D.P."/>
            <person name="Kaster A.-K."/>
            <person name="Ovreas L."/>
            <person name="Rohde M."/>
            <person name="Galperin M.Y."/>
            <person name="Jogler C."/>
        </authorList>
    </citation>
    <scope>NUCLEOTIDE SEQUENCE [LARGE SCALE GENOMIC DNA]</scope>
    <source>
        <strain evidence="1 2">Poly59</strain>
    </source>
</reference>
<proteinExistence type="predicted"/>
<keyword evidence="2" id="KW-1185">Reference proteome</keyword>
<dbReference type="AlphaFoldDB" id="A0A5C6EFX8"/>
<protein>
    <submittedName>
        <fullName evidence="1">Uncharacterized protein</fullName>
    </submittedName>
</protein>